<gene>
    <name evidence="2" type="ORF">CEURO_LOCUS7990</name>
</gene>
<evidence type="ECO:0000313" key="2">
    <source>
        <dbReference type="EMBL" id="CAH9081811.1"/>
    </source>
</evidence>
<feature type="region of interest" description="Disordered" evidence="1">
    <location>
        <begin position="93"/>
        <end position="114"/>
    </location>
</feature>
<sequence length="114" mass="12886">MRSPASSPRMVKWAIFLSQYNIDIRLRPAIKGQALADFVTECTARSTIDTSLSRKNRPELRHEYGVFDRTGTSLSRKNRPELRYSEIARENEPGLRGFIAPPPPHPGLDQKPGP</sequence>
<dbReference type="OrthoDB" id="1732478at2759"/>
<comment type="caution">
    <text evidence="2">The sequence shown here is derived from an EMBL/GenBank/DDBJ whole genome shotgun (WGS) entry which is preliminary data.</text>
</comment>
<protein>
    <submittedName>
        <fullName evidence="2">Uncharacterized protein</fullName>
    </submittedName>
</protein>
<dbReference type="Proteomes" id="UP001152484">
    <property type="component" value="Unassembled WGS sequence"/>
</dbReference>
<evidence type="ECO:0000256" key="1">
    <source>
        <dbReference type="SAM" id="MobiDB-lite"/>
    </source>
</evidence>
<keyword evidence="3" id="KW-1185">Reference proteome</keyword>
<reference evidence="2" key="1">
    <citation type="submission" date="2022-07" db="EMBL/GenBank/DDBJ databases">
        <authorList>
            <person name="Macas J."/>
            <person name="Novak P."/>
            <person name="Neumann P."/>
        </authorList>
    </citation>
    <scope>NUCLEOTIDE SEQUENCE</scope>
</reference>
<name>A0A9P0Z004_CUSEU</name>
<dbReference type="EMBL" id="CAMAPE010000015">
    <property type="protein sequence ID" value="CAH9081811.1"/>
    <property type="molecule type" value="Genomic_DNA"/>
</dbReference>
<accession>A0A9P0Z004</accession>
<evidence type="ECO:0000313" key="3">
    <source>
        <dbReference type="Proteomes" id="UP001152484"/>
    </source>
</evidence>
<proteinExistence type="predicted"/>
<dbReference type="AlphaFoldDB" id="A0A9P0Z004"/>
<organism evidence="2 3">
    <name type="scientific">Cuscuta europaea</name>
    <name type="common">European dodder</name>
    <dbReference type="NCBI Taxonomy" id="41803"/>
    <lineage>
        <taxon>Eukaryota</taxon>
        <taxon>Viridiplantae</taxon>
        <taxon>Streptophyta</taxon>
        <taxon>Embryophyta</taxon>
        <taxon>Tracheophyta</taxon>
        <taxon>Spermatophyta</taxon>
        <taxon>Magnoliopsida</taxon>
        <taxon>eudicotyledons</taxon>
        <taxon>Gunneridae</taxon>
        <taxon>Pentapetalae</taxon>
        <taxon>asterids</taxon>
        <taxon>lamiids</taxon>
        <taxon>Solanales</taxon>
        <taxon>Convolvulaceae</taxon>
        <taxon>Cuscuteae</taxon>
        <taxon>Cuscuta</taxon>
        <taxon>Cuscuta subgen. Cuscuta</taxon>
    </lineage>
</organism>
<feature type="non-terminal residue" evidence="2">
    <location>
        <position position="114"/>
    </location>
</feature>